<comment type="caution">
    <text evidence="2">The sequence shown here is derived from an EMBL/GenBank/DDBJ whole genome shotgun (WGS) entry which is preliminary data.</text>
</comment>
<evidence type="ECO:0000313" key="3">
    <source>
        <dbReference type="Proteomes" id="UP000230233"/>
    </source>
</evidence>
<accession>A0A2G5SDW4</accession>
<reference evidence="3" key="1">
    <citation type="submission" date="2017-10" db="EMBL/GenBank/DDBJ databases">
        <title>Rapid genome shrinkage in a self-fertile nematode reveals novel sperm competition proteins.</title>
        <authorList>
            <person name="Yin D."/>
            <person name="Schwarz E.M."/>
            <person name="Thomas C.G."/>
            <person name="Felde R.L."/>
            <person name="Korf I.F."/>
            <person name="Cutter A.D."/>
            <person name="Schartner C.M."/>
            <person name="Ralston E.J."/>
            <person name="Meyer B.J."/>
            <person name="Haag E.S."/>
        </authorList>
    </citation>
    <scope>NUCLEOTIDE SEQUENCE [LARGE SCALE GENOMIC DNA]</scope>
    <source>
        <strain evidence="3">JU1422</strain>
    </source>
</reference>
<keyword evidence="3" id="KW-1185">Reference proteome</keyword>
<name>A0A2G5SDW4_9PELO</name>
<protein>
    <submittedName>
        <fullName evidence="2">Uncharacterized protein</fullName>
    </submittedName>
</protein>
<evidence type="ECO:0000313" key="2">
    <source>
        <dbReference type="EMBL" id="PIC13258.1"/>
    </source>
</evidence>
<dbReference type="AlphaFoldDB" id="A0A2G5SDW4"/>
<dbReference type="EMBL" id="PDUG01000014">
    <property type="protein sequence ID" value="PIC13258.1"/>
    <property type="molecule type" value="Genomic_DNA"/>
</dbReference>
<feature type="region of interest" description="Disordered" evidence="1">
    <location>
        <begin position="26"/>
        <end position="52"/>
    </location>
</feature>
<evidence type="ECO:0000256" key="1">
    <source>
        <dbReference type="SAM" id="MobiDB-lite"/>
    </source>
</evidence>
<proteinExistence type="predicted"/>
<feature type="compositionally biased region" description="Polar residues" evidence="1">
    <location>
        <begin position="41"/>
        <end position="52"/>
    </location>
</feature>
<dbReference type="Proteomes" id="UP000230233">
    <property type="component" value="Unassembled WGS sequence"/>
</dbReference>
<organism evidence="2 3">
    <name type="scientific">Caenorhabditis nigoni</name>
    <dbReference type="NCBI Taxonomy" id="1611254"/>
    <lineage>
        <taxon>Eukaryota</taxon>
        <taxon>Metazoa</taxon>
        <taxon>Ecdysozoa</taxon>
        <taxon>Nematoda</taxon>
        <taxon>Chromadorea</taxon>
        <taxon>Rhabditida</taxon>
        <taxon>Rhabditina</taxon>
        <taxon>Rhabditomorpha</taxon>
        <taxon>Rhabditoidea</taxon>
        <taxon>Rhabditidae</taxon>
        <taxon>Peloderinae</taxon>
        <taxon>Caenorhabditis</taxon>
    </lineage>
</organism>
<gene>
    <name evidence="2" type="ORF">B9Z55_027894</name>
</gene>
<feature type="compositionally biased region" description="Basic and acidic residues" evidence="1">
    <location>
        <begin position="27"/>
        <end position="40"/>
    </location>
</feature>
<sequence>MKLSDHCLYCESTLTRKDYHTRHVKRMHSETISKKEDESNKANATATTPELVPNPSQLLLNFLPSLKENLAPIQDNEAPTKKEFCEEDRIDTENGGILFITFVLCFYFWDSS</sequence>